<evidence type="ECO:0000256" key="8">
    <source>
        <dbReference type="ARBA" id="ARBA00049902"/>
    </source>
</evidence>
<evidence type="ECO:0000256" key="6">
    <source>
        <dbReference type="ARBA" id="ARBA00023268"/>
    </source>
</evidence>
<dbReference type="Gene3D" id="1.10.3810.10">
    <property type="entry name" value="Biosynthetic peptidoglycan transglycosylase-like"/>
    <property type="match status" value="1"/>
</dbReference>
<dbReference type="GO" id="GO:0030288">
    <property type="term" value="C:outer membrane-bounded periplasmic space"/>
    <property type="evidence" value="ECO:0007669"/>
    <property type="project" value="TreeGrafter"/>
</dbReference>
<dbReference type="GO" id="GO:0004180">
    <property type="term" value="F:carboxypeptidase activity"/>
    <property type="evidence" value="ECO:0007669"/>
    <property type="project" value="UniProtKB-KW"/>
</dbReference>
<dbReference type="PANTHER" id="PTHR32282">
    <property type="entry name" value="BINDING PROTEIN TRANSPEPTIDASE, PUTATIVE-RELATED"/>
    <property type="match status" value="1"/>
</dbReference>
<dbReference type="Proteomes" id="UP000051012">
    <property type="component" value="Unassembled WGS sequence"/>
</dbReference>
<dbReference type="SUPFAM" id="SSF56601">
    <property type="entry name" value="beta-lactamase/transpeptidase-like"/>
    <property type="match status" value="1"/>
</dbReference>
<gene>
    <name evidence="12" type="ORF">AMJ52_05360</name>
</gene>
<dbReference type="InterPro" id="IPR009647">
    <property type="entry name" value="PBP_C"/>
</dbReference>
<dbReference type="GO" id="GO:0006508">
    <property type="term" value="P:proteolysis"/>
    <property type="evidence" value="ECO:0007669"/>
    <property type="project" value="UniProtKB-KW"/>
</dbReference>
<proteinExistence type="predicted"/>
<name>A0A0S7YE36_UNCT6</name>
<dbReference type="PANTHER" id="PTHR32282:SF15">
    <property type="entry name" value="PENICILLIN-BINDING PROTEIN 1C"/>
    <property type="match status" value="1"/>
</dbReference>
<keyword evidence="4" id="KW-0808">Transferase</keyword>
<dbReference type="GO" id="GO:0008658">
    <property type="term" value="F:penicillin binding"/>
    <property type="evidence" value="ECO:0007669"/>
    <property type="project" value="InterPro"/>
</dbReference>
<dbReference type="InterPro" id="IPR011815">
    <property type="entry name" value="PBP_1c"/>
</dbReference>
<evidence type="ECO:0000256" key="4">
    <source>
        <dbReference type="ARBA" id="ARBA00022679"/>
    </source>
</evidence>
<comment type="catalytic activity">
    <reaction evidence="8">
        <text>[GlcNAc-(1-&gt;4)-Mur2Ac(oyl-L-Ala-gamma-D-Glu-L-Lys-D-Ala-D-Ala)](n)-di-trans,octa-cis-undecaprenyl diphosphate + beta-D-GlcNAc-(1-&gt;4)-Mur2Ac(oyl-L-Ala-gamma-D-Glu-L-Lys-D-Ala-D-Ala)-di-trans,octa-cis-undecaprenyl diphosphate = [GlcNAc-(1-&gt;4)-Mur2Ac(oyl-L-Ala-gamma-D-Glu-L-Lys-D-Ala-D-Ala)](n+1)-di-trans,octa-cis-undecaprenyl diphosphate + di-trans,octa-cis-undecaprenyl diphosphate + H(+)</text>
        <dbReference type="Rhea" id="RHEA:23708"/>
        <dbReference type="Rhea" id="RHEA-COMP:9602"/>
        <dbReference type="Rhea" id="RHEA-COMP:9603"/>
        <dbReference type="ChEBI" id="CHEBI:15378"/>
        <dbReference type="ChEBI" id="CHEBI:58405"/>
        <dbReference type="ChEBI" id="CHEBI:60033"/>
        <dbReference type="ChEBI" id="CHEBI:78435"/>
        <dbReference type="EC" id="2.4.99.28"/>
    </reaction>
</comment>
<dbReference type="GO" id="GO:0008955">
    <property type="term" value="F:peptidoglycan glycosyltransferase activity"/>
    <property type="evidence" value="ECO:0007669"/>
    <property type="project" value="UniProtKB-EC"/>
</dbReference>
<reference evidence="12 13" key="1">
    <citation type="journal article" date="2015" name="Microbiome">
        <title>Genomic resolution of linkages in carbon, nitrogen, and sulfur cycling among widespread estuary sediment bacteria.</title>
        <authorList>
            <person name="Baker B.J."/>
            <person name="Lazar C.S."/>
            <person name="Teske A.P."/>
            <person name="Dick G.J."/>
        </authorList>
    </citation>
    <scope>NUCLEOTIDE SEQUENCE [LARGE SCALE GENOMIC DNA]</scope>
    <source>
        <strain evidence="12">DG_78</strain>
    </source>
</reference>
<keyword evidence="3" id="KW-0328">Glycosyltransferase</keyword>
<dbReference type="SUPFAM" id="SSF53955">
    <property type="entry name" value="Lysozyme-like"/>
    <property type="match status" value="1"/>
</dbReference>
<dbReference type="Gene3D" id="3.40.710.10">
    <property type="entry name" value="DD-peptidase/beta-lactamase superfamily"/>
    <property type="match status" value="1"/>
</dbReference>
<protein>
    <recommendedName>
        <fullName evidence="7">peptidoglycan glycosyltransferase</fullName>
        <ecNumber evidence="7">2.4.99.28</ecNumber>
    </recommendedName>
</protein>
<dbReference type="EMBL" id="LJNI01000058">
    <property type="protein sequence ID" value="KPJ72735.1"/>
    <property type="molecule type" value="Genomic_DNA"/>
</dbReference>
<feature type="domain" description="Glycosyl transferase family 51" evidence="10">
    <location>
        <begin position="45"/>
        <end position="220"/>
    </location>
</feature>
<dbReference type="NCBIfam" id="TIGR02073">
    <property type="entry name" value="PBP_1c"/>
    <property type="match status" value="1"/>
</dbReference>
<evidence type="ECO:0000256" key="2">
    <source>
        <dbReference type="ARBA" id="ARBA00022670"/>
    </source>
</evidence>
<keyword evidence="2" id="KW-0645">Protease</keyword>
<dbReference type="EC" id="2.4.99.28" evidence="7"/>
<sequence length="739" mass="83660">MTRLKYLLCIIPTAIAIFFAIPPHRGSLYPDDFCSLTVYARDGTILREVLSRDYKTSVWVPIEEISPWLIRTTIVREDKRFSIHPGIDIFALLRALYDNIRNQKIMSGGSTITMQVAKMALNFSRRNIFTKFIEIIYALKIDIHLSKKEIIEIYLNRAPYGNQIYGAEAASRFYFHKPASQLSLSESCVLAIIPRAPSRLNPCRYPEKVEAEKRTILDRFVQQKLVDSLGFELAMKESPDLIRKPVNFRAPHFVDFILQEIEKHNLNNISQIVTSINSKLQEDLEKLGYTTLASLERYHVNQAALIVMDVETGEILAMVGSKDYFDAHAGQVNGCLALRQPGSSIKPFLYALALTEGIPASYILPDTLLEFRLADGTLFAPRNYGNRFHGPTRLREALGSSFNVPAVYLVEKLGVQRFYNFLKEVGFESLDKDISFYGLSLSLGAAEASLLEMTNAFRTFVLKGKYCKPEPLLKMFDKHGHEVVFHHKEEKTVFSQEVAYVITHILSDNASRIKAFGEDNPLNLPFPCAAKTGTSKDFRDNWCIGFTKDYVVGVWVGNFEGSPMQGVSGISGAAPLFRDIMIELYRNQYPADFEKPSPLVQVKICAQSGRLASNTCTRVIEEIFIPGTEPAETCDINHENDDRECVKRAINDIEIIHPSHGDIFKLDPQVSYSSQAIRFKVDVNAEIDEIIFKLDGEDLCKKTYPFEYVWSAEPGEHVLEVVILIDGREKTDKVSFTVY</sequence>
<evidence type="ECO:0000259" key="9">
    <source>
        <dbReference type="Pfam" id="PF00905"/>
    </source>
</evidence>
<feature type="domain" description="Penicillin-binding protein transpeptidase" evidence="9">
    <location>
        <begin position="304"/>
        <end position="581"/>
    </location>
</feature>
<keyword evidence="1" id="KW-0121">Carboxypeptidase</keyword>
<feature type="domain" description="Penicillin-binding C-terminal" evidence="11">
    <location>
        <begin position="648"/>
        <end position="722"/>
    </location>
</feature>
<evidence type="ECO:0000256" key="3">
    <source>
        <dbReference type="ARBA" id="ARBA00022676"/>
    </source>
</evidence>
<evidence type="ECO:0000256" key="5">
    <source>
        <dbReference type="ARBA" id="ARBA00022801"/>
    </source>
</evidence>
<dbReference type="GO" id="GO:0009252">
    <property type="term" value="P:peptidoglycan biosynthetic process"/>
    <property type="evidence" value="ECO:0007669"/>
    <property type="project" value="InterPro"/>
</dbReference>
<evidence type="ECO:0000313" key="13">
    <source>
        <dbReference type="Proteomes" id="UP000051012"/>
    </source>
</evidence>
<dbReference type="InterPro" id="IPR001264">
    <property type="entry name" value="Glyco_trans_51"/>
</dbReference>
<dbReference type="Pfam" id="PF00912">
    <property type="entry name" value="Transgly"/>
    <property type="match status" value="1"/>
</dbReference>
<dbReference type="InterPro" id="IPR050396">
    <property type="entry name" value="Glycosyltr_51/Transpeptidase"/>
</dbReference>
<evidence type="ECO:0000313" key="12">
    <source>
        <dbReference type="EMBL" id="KPJ72735.1"/>
    </source>
</evidence>
<dbReference type="Pfam" id="PF00905">
    <property type="entry name" value="Transpeptidase"/>
    <property type="match status" value="1"/>
</dbReference>
<dbReference type="Pfam" id="PF06832">
    <property type="entry name" value="BiPBP_C"/>
    <property type="match status" value="1"/>
</dbReference>
<dbReference type="PATRIC" id="fig|1703772.3.peg.1680"/>
<dbReference type="InterPro" id="IPR012338">
    <property type="entry name" value="Beta-lactam/transpept-like"/>
</dbReference>
<dbReference type="AlphaFoldDB" id="A0A0S7YE36"/>
<keyword evidence="5" id="KW-0378">Hydrolase</keyword>
<evidence type="ECO:0000256" key="1">
    <source>
        <dbReference type="ARBA" id="ARBA00022645"/>
    </source>
</evidence>
<dbReference type="InterPro" id="IPR036950">
    <property type="entry name" value="PBP_transglycosylase"/>
</dbReference>
<comment type="caution">
    <text evidence="12">The sequence shown here is derived from an EMBL/GenBank/DDBJ whole genome shotgun (WGS) entry which is preliminary data.</text>
</comment>
<evidence type="ECO:0000259" key="11">
    <source>
        <dbReference type="Pfam" id="PF06832"/>
    </source>
</evidence>
<dbReference type="InterPro" id="IPR023346">
    <property type="entry name" value="Lysozyme-like_dom_sf"/>
</dbReference>
<accession>A0A0S7YE36</accession>
<dbReference type="InterPro" id="IPR001460">
    <property type="entry name" value="PCN-bd_Tpept"/>
</dbReference>
<organism evidence="12 13">
    <name type="scientific">candidate division TA06 bacterium DG_78</name>
    <dbReference type="NCBI Taxonomy" id="1703772"/>
    <lineage>
        <taxon>Bacteria</taxon>
        <taxon>Bacteria division TA06</taxon>
    </lineage>
</organism>
<evidence type="ECO:0000256" key="7">
    <source>
        <dbReference type="ARBA" id="ARBA00044770"/>
    </source>
</evidence>
<keyword evidence="6" id="KW-0511">Multifunctional enzyme</keyword>
<evidence type="ECO:0000259" key="10">
    <source>
        <dbReference type="Pfam" id="PF00912"/>
    </source>
</evidence>